<dbReference type="AlphaFoldDB" id="A0A0F9USC6"/>
<evidence type="ECO:0000313" key="1">
    <source>
        <dbReference type="EMBL" id="KKN90377.1"/>
    </source>
</evidence>
<accession>A0A0F9USC6</accession>
<gene>
    <name evidence="1" type="ORF">LCGC14_0229900</name>
</gene>
<sequence>MNKLILSIPLLIAAQVASADPAAINSVRVSKEGGLYKFDVTISHGDTGWDHFSDAWRILDTDGNQLAIRELIHPHVEEQPLTRSLSGVELPAGTTEVRIQVRETQSGWGKKIRKVQIK</sequence>
<comment type="caution">
    <text evidence="1">The sequence shown here is derived from an EMBL/GenBank/DDBJ whole genome shotgun (WGS) entry which is preliminary data.</text>
</comment>
<name>A0A0F9USC6_9ZZZZ</name>
<protein>
    <recommendedName>
        <fullName evidence="2">Secreted protein</fullName>
    </recommendedName>
</protein>
<proteinExistence type="predicted"/>
<evidence type="ECO:0008006" key="2">
    <source>
        <dbReference type="Google" id="ProtNLM"/>
    </source>
</evidence>
<dbReference type="EMBL" id="LAZR01000111">
    <property type="protein sequence ID" value="KKN90377.1"/>
    <property type="molecule type" value="Genomic_DNA"/>
</dbReference>
<reference evidence="1" key="1">
    <citation type="journal article" date="2015" name="Nature">
        <title>Complex archaea that bridge the gap between prokaryotes and eukaryotes.</title>
        <authorList>
            <person name="Spang A."/>
            <person name="Saw J.H."/>
            <person name="Jorgensen S.L."/>
            <person name="Zaremba-Niedzwiedzka K."/>
            <person name="Martijn J."/>
            <person name="Lind A.E."/>
            <person name="van Eijk R."/>
            <person name="Schleper C."/>
            <person name="Guy L."/>
            <person name="Ettema T.J."/>
        </authorList>
    </citation>
    <scope>NUCLEOTIDE SEQUENCE</scope>
</reference>
<organism evidence="1">
    <name type="scientific">marine sediment metagenome</name>
    <dbReference type="NCBI Taxonomy" id="412755"/>
    <lineage>
        <taxon>unclassified sequences</taxon>
        <taxon>metagenomes</taxon>
        <taxon>ecological metagenomes</taxon>
    </lineage>
</organism>